<proteinExistence type="predicted"/>
<organism evidence="2 3">
    <name type="scientific">Viridibacillus soli</name>
    <dbReference type="NCBI Taxonomy" id="2798301"/>
    <lineage>
        <taxon>Bacteria</taxon>
        <taxon>Bacillati</taxon>
        <taxon>Bacillota</taxon>
        <taxon>Bacilli</taxon>
        <taxon>Bacillales</taxon>
        <taxon>Caryophanaceae</taxon>
        <taxon>Viridibacillus</taxon>
    </lineage>
</organism>
<feature type="signal peptide" evidence="1">
    <location>
        <begin position="1"/>
        <end position="24"/>
    </location>
</feature>
<keyword evidence="3" id="KW-1185">Reference proteome</keyword>
<evidence type="ECO:0000256" key="1">
    <source>
        <dbReference type="SAM" id="SignalP"/>
    </source>
</evidence>
<name>A0ABS1HAE8_9BACL</name>
<sequence>MKKIISYLVVVLFLISLVPPVADAASKVTVTAKLSKSTLKYNGSAKVSYSVKKNGKIVKNPKVSFSSSNKKIVTVTKKGVVKSKNAGKAYVYVKAYGKKVKLPVTVSRKVWHVKESYIGRKVDTSFDNKYFSVGSTLFNFKNGDIVKEFGENRNTKNSIFFWKNGLVHYDGSVFDYRDLKFNSYARYKMFDFKTYSLFDVKNGIAYASHNKINGKVVDSKLNVVNIADNTERITAALSEDGSILATAFNDNNRVVLNDTKTGDVIKEFTFEEMVTHITFTKKNNKLLLVIGEENQSAYAFDTNSGKILKKFGGPYTIFGDVKISPDGTRIATLEGRGIKIYDGSYKFLYEIKLIDRHNINFSKDSKYLIVAGGGISKYYVK</sequence>
<evidence type="ECO:0008006" key="4">
    <source>
        <dbReference type="Google" id="ProtNLM"/>
    </source>
</evidence>
<dbReference type="InterPro" id="IPR015943">
    <property type="entry name" value="WD40/YVTN_repeat-like_dom_sf"/>
</dbReference>
<dbReference type="EMBL" id="JAEOAH010000029">
    <property type="protein sequence ID" value="MBK3496378.1"/>
    <property type="molecule type" value="Genomic_DNA"/>
</dbReference>
<dbReference type="SUPFAM" id="SSF49373">
    <property type="entry name" value="Invasin/intimin cell-adhesion fragments"/>
    <property type="match status" value="1"/>
</dbReference>
<dbReference type="Gene3D" id="2.60.40.1080">
    <property type="match status" value="1"/>
</dbReference>
<dbReference type="SUPFAM" id="SSF50969">
    <property type="entry name" value="YVTN repeat-like/Quinoprotein amine dehydrogenase"/>
    <property type="match status" value="1"/>
</dbReference>
<protein>
    <recommendedName>
        <fullName evidence="4">BIG2 domain-containing protein</fullName>
    </recommendedName>
</protein>
<reference evidence="2 3" key="1">
    <citation type="submission" date="2020-12" db="EMBL/GenBank/DDBJ databases">
        <title>YIM B01967 draft genome.</title>
        <authorList>
            <person name="Yan X."/>
        </authorList>
    </citation>
    <scope>NUCLEOTIDE SEQUENCE [LARGE SCALE GENOMIC DNA]</scope>
    <source>
        <strain evidence="2 3">YIM B01967</strain>
    </source>
</reference>
<dbReference type="Gene3D" id="2.130.10.10">
    <property type="entry name" value="YVTN repeat-like/Quinoprotein amine dehydrogenase"/>
    <property type="match status" value="1"/>
</dbReference>
<feature type="chain" id="PRO_5046856954" description="BIG2 domain-containing protein" evidence="1">
    <location>
        <begin position="25"/>
        <end position="381"/>
    </location>
</feature>
<dbReference type="InterPro" id="IPR008964">
    <property type="entry name" value="Invasin/intimin_cell_adhesion"/>
</dbReference>
<comment type="caution">
    <text evidence="2">The sequence shown here is derived from an EMBL/GenBank/DDBJ whole genome shotgun (WGS) entry which is preliminary data.</text>
</comment>
<evidence type="ECO:0000313" key="3">
    <source>
        <dbReference type="Proteomes" id="UP000618943"/>
    </source>
</evidence>
<gene>
    <name evidence="2" type="ORF">JFL43_16230</name>
</gene>
<keyword evidence="1" id="KW-0732">Signal</keyword>
<dbReference type="Proteomes" id="UP000618943">
    <property type="component" value="Unassembled WGS sequence"/>
</dbReference>
<dbReference type="RefSeq" id="WP_200749851.1">
    <property type="nucleotide sequence ID" value="NZ_JAEOAH010000029.1"/>
</dbReference>
<dbReference type="InterPro" id="IPR011044">
    <property type="entry name" value="Quino_amine_DH_bsu"/>
</dbReference>
<evidence type="ECO:0000313" key="2">
    <source>
        <dbReference type="EMBL" id="MBK3496378.1"/>
    </source>
</evidence>
<accession>A0ABS1HAE8</accession>